<dbReference type="SUPFAM" id="SSF48097">
    <property type="entry name" value="Regulator of G-protein signaling, RGS"/>
    <property type="match status" value="1"/>
</dbReference>
<gene>
    <name evidence="3" type="ORF">DPX16_17453</name>
</gene>
<feature type="domain" description="RGS" evidence="2">
    <location>
        <begin position="254"/>
        <end position="370"/>
    </location>
</feature>
<dbReference type="InterPro" id="IPR044926">
    <property type="entry name" value="RGS_subdomain_2"/>
</dbReference>
<dbReference type="PRINTS" id="PR01301">
    <property type="entry name" value="RGSPROTEIN"/>
</dbReference>
<evidence type="ECO:0000313" key="4">
    <source>
        <dbReference type="Proteomes" id="UP000281406"/>
    </source>
</evidence>
<accession>A0A3N0Y0Q1</accession>
<comment type="caution">
    <text evidence="3">The sequence shown here is derived from an EMBL/GenBank/DDBJ whole genome shotgun (WGS) entry which is preliminary data.</text>
</comment>
<dbReference type="Proteomes" id="UP000281406">
    <property type="component" value="Unassembled WGS sequence"/>
</dbReference>
<feature type="compositionally biased region" description="Low complexity" evidence="1">
    <location>
        <begin position="148"/>
        <end position="170"/>
    </location>
</feature>
<dbReference type="AlphaFoldDB" id="A0A3N0Y0Q1"/>
<dbReference type="Pfam" id="PF00615">
    <property type="entry name" value="RGS"/>
    <property type="match status" value="1"/>
</dbReference>
<dbReference type="InterPro" id="IPR016137">
    <property type="entry name" value="RGS"/>
</dbReference>
<name>A0A3N0Y0Q1_ANAGA</name>
<evidence type="ECO:0000256" key="1">
    <source>
        <dbReference type="SAM" id="MobiDB-lite"/>
    </source>
</evidence>
<dbReference type="EMBL" id="RJVU01057109">
    <property type="protein sequence ID" value="ROK35710.1"/>
    <property type="molecule type" value="Genomic_DNA"/>
</dbReference>
<reference evidence="3 4" key="1">
    <citation type="submission" date="2018-10" db="EMBL/GenBank/DDBJ databases">
        <title>Genome assembly for a Yunnan-Guizhou Plateau 3E fish, Anabarilius grahami (Regan), and its evolutionary and genetic applications.</title>
        <authorList>
            <person name="Jiang W."/>
        </authorList>
    </citation>
    <scope>NUCLEOTIDE SEQUENCE [LARGE SCALE GENOMIC DNA]</scope>
    <source>
        <strain evidence="3">AG-KIZ</strain>
        <tissue evidence="3">Muscle</tissue>
    </source>
</reference>
<proteinExistence type="predicted"/>
<feature type="region of interest" description="Disordered" evidence="1">
    <location>
        <begin position="196"/>
        <end position="224"/>
    </location>
</feature>
<feature type="compositionally biased region" description="Basic and acidic residues" evidence="1">
    <location>
        <begin position="211"/>
        <end position="222"/>
    </location>
</feature>
<feature type="region of interest" description="Disordered" evidence="1">
    <location>
        <begin position="144"/>
        <end position="183"/>
    </location>
</feature>
<dbReference type="PANTHER" id="PTHR10845:SF242">
    <property type="entry name" value="NOVEL PROTEIN SIMILAR TO VERTEBRATE REGULATOR OF G-PROTEIN SIGNALLING FAMILY"/>
    <property type="match status" value="1"/>
</dbReference>
<dbReference type="FunFam" id="1.10.167.10:FF:000001">
    <property type="entry name" value="Putative regulator of g-protein signaling 12"/>
    <property type="match status" value="1"/>
</dbReference>
<dbReference type="PROSITE" id="PS50132">
    <property type="entry name" value="RGS"/>
    <property type="match status" value="1"/>
</dbReference>
<evidence type="ECO:0000259" key="2">
    <source>
        <dbReference type="PROSITE" id="PS50132"/>
    </source>
</evidence>
<dbReference type="SMART" id="SM00315">
    <property type="entry name" value="RGS"/>
    <property type="match status" value="1"/>
</dbReference>
<keyword evidence="4" id="KW-1185">Reference proteome</keyword>
<sequence length="374" mass="41597">MKSAECLVKEDTALSGKRFEDGLEASGVLSTVLSLFLLKNSIMLRKYSSVGALLELDFLPWGQGNRDESPGTSEDETDGASASYPCTPDAKSGSAGKGELNRDHSISVENLVGMEKESGLLRVTNLNDSFKAYSDSQIAANSKGSFESMGKCGSLHSSSSTLKSNHASSSPKPPHYHRQQARAKLAAAKLHLKSLFGQGSPQSSQSNLTSAEHRDNITSAKERRSRMPFLRQWSQVGHAKARLSRKEMESWAKSLDALLESRVGVTVFEAFLRSEFSEENLQFYSACEQYRQSSNKFSLHRRAKMISETYIQLGAPREVNLDSKTRELTIELLKAPSHTSLSHAQKRIYCLLEMDCYPRFLKTEIYLTLLRDSY</sequence>
<organism evidence="3 4">
    <name type="scientific">Anabarilius grahami</name>
    <name type="common">Kanglang fish</name>
    <name type="synonym">Barilius grahami</name>
    <dbReference type="NCBI Taxonomy" id="495550"/>
    <lineage>
        <taxon>Eukaryota</taxon>
        <taxon>Metazoa</taxon>
        <taxon>Chordata</taxon>
        <taxon>Craniata</taxon>
        <taxon>Vertebrata</taxon>
        <taxon>Euteleostomi</taxon>
        <taxon>Actinopterygii</taxon>
        <taxon>Neopterygii</taxon>
        <taxon>Teleostei</taxon>
        <taxon>Ostariophysi</taxon>
        <taxon>Cypriniformes</taxon>
        <taxon>Xenocyprididae</taxon>
        <taxon>Xenocypridinae</taxon>
        <taxon>Xenocypridinae incertae sedis</taxon>
        <taxon>Anabarilius</taxon>
    </lineage>
</organism>
<dbReference type="OrthoDB" id="196547at2759"/>
<feature type="region of interest" description="Disordered" evidence="1">
    <location>
        <begin position="65"/>
        <end position="102"/>
    </location>
</feature>
<dbReference type="PANTHER" id="PTHR10845">
    <property type="entry name" value="REGULATOR OF G PROTEIN SIGNALING"/>
    <property type="match status" value="1"/>
</dbReference>
<evidence type="ECO:0000313" key="3">
    <source>
        <dbReference type="EMBL" id="ROK35710.1"/>
    </source>
</evidence>
<dbReference type="InterPro" id="IPR036305">
    <property type="entry name" value="RGS_sf"/>
</dbReference>
<protein>
    <submittedName>
        <fullName evidence="3">Regulator of G-protein signaling 1</fullName>
    </submittedName>
</protein>
<dbReference type="Gene3D" id="1.10.167.10">
    <property type="entry name" value="Regulator of G-protein Signalling 4, domain 2"/>
    <property type="match status" value="1"/>
</dbReference>
<feature type="compositionally biased region" description="Polar residues" evidence="1">
    <location>
        <begin position="197"/>
        <end position="210"/>
    </location>
</feature>